<gene>
    <name evidence="5" type="ORF">SAMN05421641_110109</name>
</gene>
<dbReference type="AlphaFoldDB" id="A0A1N6U7W2"/>
<reference evidence="5 6" key="1">
    <citation type="submission" date="2017-01" db="EMBL/GenBank/DDBJ databases">
        <authorList>
            <person name="Varghese N."/>
            <person name="Submissions S."/>
        </authorList>
    </citation>
    <scope>NUCLEOTIDE SEQUENCE [LARGE SCALE GENOMIC DNA]</scope>
    <source>
        <strain evidence="5 6">ATCC 700171</strain>
    </source>
</reference>
<dbReference type="FunFam" id="3.40.50.300:FF:000421">
    <property type="entry name" value="Branched-chain amino acid ABC transporter ATP-binding protein"/>
    <property type="match status" value="1"/>
</dbReference>
<dbReference type="OrthoDB" id="9806149at2"/>
<protein>
    <submittedName>
        <fullName evidence="5">Amino acid/amide ABC transporter ATP-binding protein 1, HAAT family</fullName>
    </submittedName>
</protein>
<organism evidence="5 6">
    <name type="scientific">Paracoccus thiocyanatus</name>
    <dbReference type="NCBI Taxonomy" id="34006"/>
    <lineage>
        <taxon>Bacteria</taxon>
        <taxon>Pseudomonadati</taxon>
        <taxon>Pseudomonadota</taxon>
        <taxon>Alphaproteobacteria</taxon>
        <taxon>Rhodobacterales</taxon>
        <taxon>Paracoccaceae</taxon>
        <taxon>Paracoccus</taxon>
    </lineage>
</organism>
<evidence type="ECO:0000256" key="3">
    <source>
        <dbReference type="ARBA" id="ARBA00022840"/>
    </source>
</evidence>
<dbReference type="CDD" id="cd03219">
    <property type="entry name" value="ABC_Mj1267_LivG_branched"/>
    <property type="match status" value="1"/>
</dbReference>
<dbReference type="GO" id="GO:0005524">
    <property type="term" value="F:ATP binding"/>
    <property type="evidence" value="ECO:0007669"/>
    <property type="project" value="UniProtKB-KW"/>
</dbReference>
<evidence type="ECO:0000256" key="2">
    <source>
        <dbReference type="ARBA" id="ARBA00022741"/>
    </source>
</evidence>
<dbReference type="SMART" id="SM00382">
    <property type="entry name" value="AAA"/>
    <property type="match status" value="1"/>
</dbReference>
<dbReference type="Pfam" id="PF12399">
    <property type="entry name" value="BCA_ABC_TP_C"/>
    <property type="match status" value="1"/>
</dbReference>
<dbReference type="PANTHER" id="PTHR45772">
    <property type="entry name" value="CONSERVED COMPONENT OF ABC TRANSPORTER FOR NATURAL AMINO ACIDS-RELATED"/>
    <property type="match status" value="1"/>
</dbReference>
<keyword evidence="1" id="KW-0813">Transport</keyword>
<dbReference type="SUPFAM" id="SSF52540">
    <property type="entry name" value="P-loop containing nucleoside triphosphate hydrolases"/>
    <property type="match status" value="1"/>
</dbReference>
<dbReference type="InterPro" id="IPR027417">
    <property type="entry name" value="P-loop_NTPase"/>
</dbReference>
<evidence type="ECO:0000313" key="5">
    <source>
        <dbReference type="EMBL" id="SIQ61591.1"/>
    </source>
</evidence>
<evidence type="ECO:0000259" key="4">
    <source>
        <dbReference type="PROSITE" id="PS50893"/>
    </source>
</evidence>
<evidence type="ECO:0000313" key="6">
    <source>
        <dbReference type="Proteomes" id="UP000323956"/>
    </source>
</evidence>
<dbReference type="RefSeq" id="WP_149765667.1">
    <property type="nucleotide sequence ID" value="NZ_FTMK01000010.1"/>
</dbReference>
<dbReference type="InterPro" id="IPR003439">
    <property type="entry name" value="ABC_transporter-like_ATP-bd"/>
</dbReference>
<dbReference type="GO" id="GO:0005886">
    <property type="term" value="C:plasma membrane"/>
    <property type="evidence" value="ECO:0007669"/>
    <property type="project" value="TreeGrafter"/>
</dbReference>
<dbReference type="InterPro" id="IPR003593">
    <property type="entry name" value="AAA+_ATPase"/>
</dbReference>
<proteinExistence type="predicted"/>
<dbReference type="InterPro" id="IPR032823">
    <property type="entry name" value="BCA_ABC_TP_C"/>
</dbReference>
<dbReference type="PANTHER" id="PTHR45772:SF9">
    <property type="entry name" value="CONSERVED COMPONENT OF ABC TRANSPORTER FOR NATURAL AMINO ACIDS"/>
    <property type="match status" value="1"/>
</dbReference>
<feature type="domain" description="ABC transporter" evidence="4">
    <location>
        <begin position="2"/>
        <end position="249"/>
    </location>
</feature>
<dbReference type="Proteomes" id="UP000323956">
    <property type="component" value="Unassembled WGS sequence"/>
</dbReference>
<evidence type="ECO:0000256" key="1">
    <source>
        <dbReference type="ARBA" id="ARBA00022448"/>
    </source>
</evidence>
<dbReference type="InterPro" id="IPR051120">
    <property type="entry name" value="ABC_AA/LPS_Transport"/>
</dbReference>
<dbReference type="GO" id="GO:0016887">
    <property type="term" value="F:ATP hydrolysis activity"/>
    <property type="evidence" value="ECO:0007669"/>
    <property type="project" value="InterPro"/>
</dbReference>
<accession>A0A1N6U7W2</accession>
<keyword evidence="3 5" id="KW-0067">ATP-binding</keyword>
<dbReference type="PROSITE" id="PS50893">
    <property type="entry name" value="ABC_TRANSPORTER_2"/>
    <property type="match status" value="1"/>
</dbReference>
<name>A0A1N6U7W2_9RHOB</name>
<sequence>MLRVHDLTRRFGRLMALDHVSFEISAGTIHGLIGPNGSGKTTFFNLVTGFLPANEGKVFWDGRDVTGLPPHRISRLGLARTFQNTSNYARLTVRENLVIASRNHIESSALARMLHLRSARSEEARHGRSADALLERFGMRDLADVQAAQLPGGTQKILGVAIALSTNPRLVMLDEPLAGLNTGEKAQLMTILRGLCADGLTLLLIEHDMKAIMQACDRITVLSYGTLLAEGTPEEISRDPATIKAYLGTEVA</sequence>
<keyword evidence="2" id="KW-0547">Nucleotide-binding</keyword>
<dbReference type="Gene3D" id="3.40.50.300">
    <property type="entry name" value="P-loop containing nucleotide triphosphate hydrolases"/>
    <property type="match status" value="1"/>
</dbReference>
<dbReference type="Pfam" id="PF00005">
    <property type="entry name" value="ABC_tran"/>
    <property type="match status" value="1"/>
</dbReference>
<dbReference type="EMBL" id="FTMK01000010">
    <property type="protein sequence ID" value="SIQ61591.1"/>
    <property type="molecule type" value="Genomic_DNA"/>
</dbReference>